<organism evidence="1 2">
    <name type="scientific">Hydnum rufescens UP504</name>
    <dbReference type="NCBI Taxonomy" id="1448309"/>
    <lineage>
        <taxon>Eukaryota</taxon>
        <taxon>Fungi</taxon>
        <taxon>Dikarya</taxon>
        <taxon>Basidiomycota</taxon>
        <taxon>Agaricomycotina</taxon>
        <taxon>Agaricomycetes</taxon>
        <taxon>Cantharellales</taxon>
        <taxon>Hydnaceae</taxon>
        <taxon>Hydnum</taxon>
    </lineage>
</organism>
<evidence type="ECO:0008006" key="3">
    <source>
        <dbReference type="Google" id="ProtNLM"/>
    </source>
</evidence>
<dbReference type="PANTHER" id="PTHR47381">
    <property type="entry name" value="ALPHA/BETA-HYDROLASES SUPERFAMILY PROTEIN"/>
    <property type="match status" value="1"/>
</dbReference>
<dbReference type="SUPFAM" id="SSF53474">
    <property type="entry name" value="alpha/beta-Hydrolases"/>
    <property type="match status" value="1"/>
</dbReference>
<dbReference type="Proteomes" id="UP000886523">
    <property type="component" value="Unassembled WGS sequence"/>
</dbReference>
<dbReference type="EMBL" id="MU128935">
    <property type="protein sequence ID" value="KAF9516924.1"/>
    <property type="molecule type" value="Genomic_DNA"/>
</dbReference>
<evidence type="ECO:0000313" key="2">
    <source>
        <dbReference type="Proteomes" id="UP000886523"/>
    </source>
</evidence>
<comment type="caution">
    <text evidence="1">The sequence shown here is derived from an EMBL/GenBank/DDBJ whole genome shotgun (WGS) entry which is preliminary data.</text>
</comment>
<dbReference type="AlphaFoldDB" id="A0A9P6DZE2"/>
<name>A0A9P6DZE2_9AGAM</name>
<reference evidence="1" key="1">
    <citation type="journal article" date="2020" name="Nat. Commun.">
        <title>Large-scale genome sequencing of mycorrhizal fungi provides insights into the early evolution of symbiotic traits.</title>
        <authorList>
            <person name="Miyauchi S."/>
            <person name="Kiss E."/>
            <person name="Kuo A."/>
            <person name="Drula E."/>
            <person name="Kohler A."/>
            <person name="Sanchez-Garcia M."/>
            <person name="Morin E."/>
            <person name="Andreopoulos B."/>
            <person name="Barry K.W."/>
            <person name="Bonito G."/>
            <person name="Buee M."/>
            <person name="Carver A."/>
            <person name="Chen C."/>
            <person name="Cichocki N."/>
            <person name="Clum A."/>
            <person name="Culley D."/>
            <person name="Crous P.W."/>
            <person name="Fauchery L."/>
            <person name="Girlanda M."/>
            <person name="Hayes R.D."/>
            <person name="Keri Z."/>
            <person name="LaButti K."/>
            <person name="Lipzen A."/>
            <person name="Lombard V."/>
            <person name="Magnuson J."/>
            <person name="Maillard F."/>
            <person name="Murat C."/>
            <person name="Nolan M."/>
            <person name="Ohm R.A."/>
            <person name="Pangilinan J."/>
            <person name="Pereira M.F."/>
            <person name="Perotto S."/>
            <person name="Peter M."/>
            <person name="Pfister S."/>
            <person name="Riley R."/>
            <person name="Sitrit Y."/>
            <person name="Stielow J.B."/>
            <person name="Szollosi G."/>
            <person name="Zifcakova L."/>
            <person name="Stursova M."/>
            <person name="Spatafora J.W."/>
            <person name="Tedersoo L."/>
            <person name="Vaario L.M."/>
            <person name="Yamada A."/>
            <person name="Yan M."/>
            <person name="Wang P."/>
            <person name="Xu J."/>
            <person name="Bruns T."/>
            <person name="Baldrian P."/>
            <person name="Vilgalys R."/>
            <person name="Dunand C."/>
            <person name="Henrissat B."/>
            <person name="Grigoriev I.V."/>
            <person name="Hibbett D."/>
            <person name="Nagy L.G."/>
            <person name="Martin F.M."/>
        </authorList>
    </citation>
    <scope>NUCLEOTIDE SEQUENCE</scope>
    <source>
        <strain evidence="1">UP504</strain>
    </source>
</reference>
<accession>A0A9P6DZE2</accession>
<keyword evidence="2" id="KW-1185">Reference proteome</keyword>
<proteinExistence type="predicted"/>
<dbReference type="InterPro" id="IPR029058">
    <property type="entry name" value="AB_hydrolase_fold"/>
</dbReference>
<evidence type="ECO:0000313" key="1">
    <source>
        <dbReference type="EMBL" id="KAF9516924.1"/>
    </source>
</evidence>
<dbReference type="PANTHER" id="PTHR47381:SF3">
    <property type="entry name" value="ALPHA_BETA-HYDROLASES SUPERFAMILY PROTEIN"/>
    <property type="match status" value="1"/>
</dbReference>
<protein>
    <recommendedName>
        <fullName evidence="3">Alpha/beta-hydrolase</fullName>
    </recommendedName>
</protein>
<gene>
    <name evidence="1" type="ORF">BS47DRAFT_1314779</name>
</gene>
<dbReference type="Gene3D" id="3.40.50.1820">
    <property type="entry name" value="alpha/beta hydrolase"/>
    <property type="match status" value="1"/>
</dbReference>
<sequence length="301" mass="33117">MAITVHTHNIGGLGVDIFQRDDQIAAPRLTVLFILHGRLESRKDVRAQAEHVLKAVYPNSNLTRDLLVVTFDHRNHGDRLVDGNANLGWHKKPERNNPNHAIDMYTVQWGTAQDVSFLIDFLPSYLYPSGERSIDTWAVAGISLGGHSTWTCLRNDSRISIGIPIISCPDFLKLMSKRAIDNGLPFGPPTFPDSLLQFIRSTDPAASTPDITSSSKDANPFVDKRILVLSGAADKLVPWEASKAFVEALHVDANRGGVKQVFVQDGVGHECTQEMTSRLAAFVRDFALGIKESSEVPSPNL</sequence>
<dbReference type="OrthoDB" id="2152248at2759"/>